<keyword evidence="1" id="KW-1133">Transmembrane helix</keyword>
<evidence type="ECO:0000256" key="1">
    <source>
        <dbReference type="SAM" id="Phobius"/>
    </source>
</evidence>
<evidence type="ECO:0000313" key="3">
    <source>
        <dbReference type="WBParaSite" id="Minc3s00361g10983"/>
    </source>
</evidence>
<proteinExistence type="predicted"/>
<evidence type="ECO:0000313" key="2">
    <source>
        <dbReference type="Proteomes" id="UP000887563"/>
    </source>
</evidence>
<dbReference type="WBParaSite" id="Minc3s00361g10983">
    <property type="protein sequence ID" value="Minc3s00361g10983"/>
    <property type="gene ID" value="Minc3s00361g10983"/>
</dbReference>
<organism evidence="2 3">
    <name type="scientific">Meloidogyne incognita</name>
    <name type="common">Southern root-knot nematode worm</name>
    <name type="synonym">Oxyuris incognita</name>
    <dbReference type="NCBI Taxonomy" id="6306"/>
    <lineage>
        <taxon>Eukaryota</taxon>
        <taxon>Metazoa</taxon>
        <taxon>Ecdysozoa</taxon>
        <taxon>Nematoda</taxon>
        <taxon>Chromadorea</taxon>
        <taxon>Rhabditida</taxon>
        <taxon>Tylenchina</taxon>
        <taxon>Tylenchomorpha</taxon>
        <taxon>Tylenchoidea</taxon>
        <taxon>Meloidogynidae</taxon>
        <taxon>Meloidogyninae</taxon>
        <taxon>Meloidogyne</taxon>
        <taxon>Meloidogyne incognita group</taxon>
    </lineage>
</organism>
<accession>A0A914LAI4</accession>
<feature type="transmembrane region" description="Helical" evidence="1">
    <location>
        <begin position="58"/>
        <end position="76"/>
    </location>
</feature>
<keyword evidence="2" id="KW-1185">Reference proteome</keyword>
<dbReference type="Proteomes" id="UP000887563">
    <property type="component" value="Unplaced"/>
</dbReference>
<reference evidence="3" key="1">
    <citation type="submission" date="2022-11" db="UniProtKB">
        <authorList>
            <consortium name="WormBaseParasite"/>
        </authorList>
    </citation>
    <scope>IDENTIFICATION</scope>
</reference>
<keyword evidence="1" id="KW-0812">Transmembrane</keyword>
<keyword evidence="1" id="KW-0472">Membrane</keyword>
<name>A0A914LAI4_MELIC</name>
<sequence length="78" mass="9358">MSTNWNSLLVNQKFSEVPFNCVNQKTMLLMLQKLPKWMSIFPIHINLCIQIRKEIELLINKFFYFLISSWLLAIKLKI</sequence>
<dbReference type="AlphaFoldDB" id="A0A914LAI4"/>
<protein>
    <submittedName>
        <fullName evidence="3">Ovule protein</fullName>
    </submittedName>
</protein>